<comment type="caution">
    <text evidence="1">The sequence shown here is derived from an EMBL/GenBank/DDBJ whole genome shotgun (WGS) entry which is preliminary data.</text>
</comment>
<dbReference type="EMBL" id="CM011694">
    <property type="protein sequence ID" value="TMS04336.1"/>
    <property type="molecule type" value="Genomic_DNA"/>
</dbReference>
<accession>A0ACD3QCD8</accession>
<evidence type="ECO:0000313" key="2">
    <source>
        <dbReference type="Proteomes" id="UP000793456"/>
    </source>
</evidence>
<keyword evidence="2" id="KW-1185">Reference proteome</keyword>
<dbReference type="Proteomes" id="UP000793456">
    <property type="component" value="Chromosome XXI"/>
</dbReference>
<sequence length="279" mass="31861">MTAAQLMLRNMTLWRLKMQMMTDDDDKDDDDSNDRDRKDRKDDRKSSKERSSKDKEKKQMVTHNKELLMAFVYFDQSHCGYLLERDLEEILYTLGLHLSRAQIKKLLNKPVVRESCYYRKLTDRGKDEPVPSFNEAQIENLIGNRGLLPTPKARAQSETSESGNLIVYNGAMVDIGSMMQKLEKKEDAKAKAQLEQANKSLSKELDEVKSTLSQTEQSLKAAEEQKTMYHDHMSKTSSTLMSTVKGLMAVLKKDEEVDESGDEVSGDHLRTPQTNGADE</sequence>
<reference evidence="1" key="1">
    <citation type="submission" date="2018-11" db="EMBL/GenBank/DDBJ databases">
        <title>The sequence and de novo assembly of Larimichthys crocea genome using PacBio and Hi-C technologies.</title>
        <authorList>
            <person name="Xu P."/>
            <person name="Chen B."/>
            <person name="Zhou Z."/>
            <person name="Ke Q."/>
            <person name="Wu Y."/>
            <person name="Bai H."/>
            <person name="Pu F."/>
        </authorList>
    </citation>
    <scope>NUCLEOTIDE SEQUENCE</scope>
    <source>
        <tissue evidence="1">Muscle</tissue>
    </source>
</reference>
<protein>
    <submittedName>
        <fullName evidence="1">Uncharacterized protein</fullName>
    </submittedName>
</protein>
<name>A0ACD3QCD8_LARCR</name>
<proteinExistence type="predicted"/>
<gene>
    <name evidence="1" type="ORF">E3U43_009493</name>
</gene>
<evidence type="ECO:0000313" key="1">
    <source>
        <dbReference type="EMBL" id="TMS04336.1"/>
    </source>
</evidence>
<organism evidence="1 2">
    <name type="scientific">Larimichthys crocea</name>
    <name type="common">Large yellow croaker</name>
    <name type="synonym">Pseudosciaena crocea</name>
    <dbReference type="NCBI Taxonomy" id="215358"/>
    <lineage>
        <taxon>Eukaryota</taxon>
        <taxon>Metazoa</taxon>
        <taxon>Chordata</taxon>
        <taxon>Craniata</taxon>
        <taxon>Vertebrata</taxon>
        <taxon>Euteleostomi</taxon>
        <taxon>Actinopterygii</taxon>
        <taxon>Neopterygii</taxon>
        <taxon>Teleostei</taxon>
        <taxon>Neoteleostei</taxon>
        <taxon>Acanthomorphata</taxon>
        <taxon>Eupercaria</taxon>
        <taxon>Sciaenidae</taxon>
        <taxon>Larimichthys</taxon>
    </lineage>
</organism>